<keyword evidence="10" id="KW-0464">Manganese</keyword>
<dbReference type="PANTHER" id="PTHR15749">
    <property type="entry name" value="FANCONI-ASSOCIATED NUCLEASE 1"/>
    <property type="match status" value="1"/>
</dbReference>
<evidence type="ECO:0000256" key="8">
    <source>
        <dbReference type="ARBA" id="ARBA00022801"/>
    </source>
</evidence>
<proteinExistence type="inferred from homology"/>
<comment type="catalytic activity">
    <reaction evidence="1">
        <text>Hydrolytically removes 5'-nucleotides successively from the 3'-hydroxy termini of 3'-hydroxy-terminated oligonucleotides.</text>
        <dbReference type="EC" id="3.1.4.1"/>
    </reaction>
</comment>
<name>A0ABV5HRA1_9VIBR</name>
<evidence type="ECO:0000313" key="12">
    <source>
        <dbReference type="EMBL" id="MFB9136755.1"/>
    </source>
</evidence>
<keyword evidence="6" id="KW-0540">Nuclease</keyword>
<evidence type="ECO:0000256" key="10">
    <source>
        <dbReference type="ARBA" id="ARBA00023211"/>
    </source>
</evidence>
<evidence type="ECO:0000256" key="7">
    <source>
        <dbReference type="ARBA" id="ARBA00022723"/>
    </source>
</evidence>
<dbReference type="Pfam" id="PF08774">
    <property type="entry name" value="VRR_NUC"/>
    <property type="match status" value="1"/>
</dbReference>
<evidence type="ECO:0000256" key="1">
    <source>
        <dbReference type="ARBA" id="ARBA00000983"/>
    </source>
</evidence>
<dbReference type="PANTHER" id="PTHR15749:SF4">
    <property type="entry name" value="FANCONI-ASSOCIATED NUCLEASE 1"/>
    <property type="match status" value="1"/>
</dbReference>
<sequence>MQKTEPNLALTPDYYLDNFLKLHQHATEWYSDLLSAQEQRWLDAFSQLSHASQCLLVRMLSRKGHWFRSDKLSYAEIGELQHPLSQLSQFEFIRVNPSISRADLAQSLLTKPELLTLDSSLDKRMTKQQAIEQFSEGTDIEHTESLALDFQIIELLHPRTIDVLLLLFFANTHQDLSQFVLTDIGLHRFEAYDLSKERRFFKSRDHIEQRLILSELYANYQLTEKRSLALIELLEQLPEKGPFKDVNRRREQIINLIARDLERLGEVDQALKWFQQSTLPPSRERQARMLEPLNQLDMMQAIISDMRSNPKDIGEWEVAGKLQARLDRKRGLKVTRSQKPKHATLHLDDLDLSQTRVELAVLNHLTQDGWRCFYSENTLLNGLFGLLFWEVIFAPVEGAFINPYQHRPLDLYHSDFVTKREAMIQHALDTLETLSHQAWVDRYHHKYGISNPFVNWNLFSEDLLIEAITYIPTSTLRGLFEILLTDLARYRSGMPDLIAFKDGQYQWVEVKGPGDKVQDNQWRWFRHFEQLGVPFSVCYVNQGAKSQ</sequence>
<feature type="domain" description="VRR-NUC" evidence="11">
    <location>
        <begin position="430"/>
        <end position="542"/>
    </location>
</feature>
<keyword evidence="8" id="KW-0378">Hydrolase</keyword>
<comment type="caution">
    <text evidence="12">The sequence shown here is derived from an EMBL/GenBank/DDBJ whole genome shotgun (WGS) entry which is preliminary data.</text>
</comment>
<evidence type="ECO:0000256" key="6">
    <source>
        <dbReference type="ARBA" id="ARBA00022722"/>
    </source>
</evidence>
<keyword evidence="13" id="KW-1185">Reference proteome</keyword>
<dbReference type="Gene3D" id="3.40.1350.10">
    <property type="match status" value="1"/>
</dbReference>
<reference evidence="12 13" key="1">
    <citation type="submission" date="2024-09" db="EMBL/GenBank/DDBJ databases">
        <authorList>
            <person name="Sun Q."/>
            <person name="Mori K."/>
        </authorList>
    </citation>
    <scope>NUCLEOTIDE SEQUENCE [LARGE SCALE GENOMIC DNA]</scope>
    <source>
        <strain evidence="12 13">CECT 8064</strain>
    </source>
</reference>
<dbReference type="InterPro" id="IPR049125">
    <property type="entry name" value="FAN1-like_WH"/>
</dbReference>
<dbReference type="EC" id="3.1.4.1" evidence="5"/>
<dbReference type="Pfam" id="PF21315">
    <property type="entry name" value="FAN1_HTH"/>
    <property type="match status" value="1"/>
</dbReference>
<keyword evidence="9" id="KW-0460">Magnesium</keyword>
<dbReference type="Proteomes" id="UP001589645">
    <property type="component" value="Unassembled WGS sequence"/>
</dbReference>
<dbReference type="SMART" id="SM00990">
    <property type="entry name" value="VRR_NUC"/>
    <property type="match status" value="1"/>
</dbReference>
<evidence type="ECO:0000256" key="4">
    <source>
        <dbReference type="ARBA" id="ARBA00005533"/>
    </source>
</evidence>
<dbReference type="RefSeq" id="WP_390195196.1">
    <property type="nucleotide sequence ID" value="NZ_JBHMEP010000007.1"/>
</dbReference>
<dbReference type="InterPro" id="IPR014883">
    <property type="entry name" value="VRR_NUC"/>
</dbReference>
<comment type="similarity">
    <text evidence="4">Belongs to the FAN1 family.</text>
</comment>
<keyword evidence="7" id="KW-0479">Metal-binding</keyword>
<dbReference type="InterPro" id="IPR011856">
    <property type="entry name" value="tRNA_endonuc-like_dom_sf"/>
</dbReference>
<evidence type="ECO:0000256" key="3">
    <source>
        <dbReference type="ARBA" id="ARBA00001946"/>
    </source>
</evidence>
<comment type="cofactor">
    <cofactor evidence="2">
        <name>Mn(2+)</name>
        <dbReference type="ChEBI" id="CHEBI:29035"/>
    </cofactor>
</comment>
<dbReference type="EMBL" id="JBHMEP010000007">
    <property type="protein sequence ID" value="MFB9136755.1"/>
    <property type="molecule type" value="Genomic_DNA"/>
</dbReference>
<comment type="cofactor">
    <cofactor evidence="3">
        <name>Mg(2+)</name>
        <dbReference type="ChEBI" id="CHEBI:18420"/>
    </cofactor>
</comment>
<evidence type="ECO:0000256" key="5">
    <source>
        <dbReference type="ARBA" id="ARBA00012029"/>
    </source>
</evidence>
<evidence type="ECO:0000313" key="13">
    <source>
        <dbReference type="Proteomes" id="UP001589645"/>
    </source>
</evidence>
<evidence type="ECO:0000256" key="2">
    <source>
        <dbReference type="ARBA" id="ARBA00001936"/>
    </source>
</evidence>
<protein>
    <recommendedName>
        <fullName evidence="5">phosphodiesterase I</fullName>
        <ecNumber evidence="5">3.1.4.1</ecNumber>
    </recommendedName>
</protein>
<gene>
    <name evidence="12" type="ORF">ACFFUV_17440</name>
</gene>
<evidence type="ECO:0000259" key="11">
    <source>
        <dbReference type="SMART" id="SM00990"/>
    </source>
</evidence>
<dbReference type="InterPro" id="IPR033315">
    <property type="entry name" value="Fan1-like"/>
</dbReference>
<organism evidence="12 13">
    <name type="scientific">Vibrio olivae</name>
    <dbReference type="NCBI Taxonomy" id="1243002"/>
    <lineage>
        <taxon>Bacteria</taxon>
        <taxon>Pseudomonadati</taxon>
        <taxon>Pseudomonadota</taxon>
        <taxon>Gammaproteobacteria</taxon>
        <taxon>Vibrionales</taxon>
        <taxon>Vibrionaceae</taxon>
        <taxon>Vibrio</taxon>
    </lineage>
</organism>
<accession>A0ABV5HRA1</accession>
<evidence type="ECO:0000256" key="9">
    <source>
        <dbReference type="ARBA" id="ARBA00022842"/>
    </source>
</evidence>